<dbReference type="CDD" id="cd00130">
    <property type="entry name" value="PAS"/>
    <property type="match status" value="1"/>
</dbReference>
<dbReference type="PROSITE" id="PS50885">
    <property type="entry name" value="HAMP"/>
    <property type="match status" value="1"/>
</dbReference>
<dbReference type="Gene3D" id="3.30.565.10">
    <property type="entry name" value="Histidine kinase-like ATPase, C-terminal domain"/>
    <property type="match status" value="1"/>
</dbReference>
<dbReference type="PANTHER" id="PTHR43065">
    <property type="entry name" value="SENSOR HISTIDINE KINASE"/>
    <property type="match status" value="1"/>
</dbReference>
<dbReference type="InterPro" id="IPR003594">
    <property type="entry name" value="HATPase_dom"/>
</dbReference>
<dbReference type="SMART" id="SM00091">
    <property type="entry name" value="PAS"/>
    <property type="match status" value="1"/>
</dbReference>
<evidence type="ECO:0000256" key="6">
    <source>
        <dbReference type="ARBA" id="ARBA00022741"/>
    </source>
</evidence>
<keyword evidence="6" id="KW-0547">Nucleotide-binding</keyword>
<keyword evidence="8" id="KW-0067">ATP-binding</keyword>
<dbReference type="InterPro" id="IPR013767">
    <property type="entry name" value="PAS_fold"/>
</dbReference>
<evidence type="ECO:0000313" key="13">
    <source>
        <dbReference type="EMBL" id="EAT16410.1"/>
    </source>
</evidence>
<dbReference type="RefSeq" id="WP_005999051.1">
    <property type="nucleotide sequence ID" value="NZ_AAEW02000005.1"/>
</dbReference>
<organism evidence="13 14">
    <name type="scientific">Desulfuromonas acetoxidans (strain DSM 684 / 11070)</name>
    <dbReference type="NCBI Taxonomy" id="281689"/>
    <lineage>
        <taxon>Bacteria</taxon>
        <taxon>Pseudomonadati</taxon>
        <taxon>Thermodesulfobacteriota</taxon>
        <taxon>Desulfuromonadia</taxon>
        <taxon>Desulfuromonadales</taxon>
        <taxon>Desulfuromonadaceae</taxon>
        <taxon>Desulfuromonas</taxon>
    </lineage>
</organism>
<keyword evidence="9" id="KW-0902">Two-component regulatory system</keyword>
<dbReference type="Gene3D" id="3.30.450.20">
    <property type="entry name" value="PAS domain"/>
    <property type="match status" value="1"/>
</dbReference>
<reference evidence="13" key="1">
    <citation type="submission" date="2006-05" db="EMBL/GenBank/DDBJ databases">
        <title>Annotation of the draft genome assembly of Desulfuromonas acetoxidans DSM 684.</title>
        <authorList>
            <consortium name="US DOE Joint Genome Institute (JGI-ORNL)"/>
            <person name="Larimer F."/>
            <person name="Land M."/>
            <person name="Hauser L."/>
        </authorList>
    </citation>
    <scope>NUCLEOTIDE SEQUENCE [LARGE SCALE GENOMIC DNA]</scope>
    <source>
        <strain evidence="13">DSM 684</strain>
    </source>
</reference>
<reference evidence="13" key="2">
    <citation type="submission" date="2006-05" db="EMBL/GenBank/DDBJ databases">
        <title>Sequencing of the draft genome and assembly of Desulfuromonas acetoxidans DSM 684.</title>
        <authorList>
            <consortium name="US DOE Joint Genome Institute (JGI-PGF)"/>
            <person name="Copeland A."/>
            <person name="Lucas S."/>
            <person name="Lapidus A."/>
            <person name="Barry K."/>
            <person name="Detter J.C."/>
            <person name="Glavina del Rio T."/>
            <person name="Hammon N."/>
            <person name="Israni S."/>
            <person name="Dalin E."/>
            <person name="Tice H."/>
            <person name="Bruce D."/>
            <person name="Pitluck S."/>
            <person name="Richardson P."/>
        </authorList>
    </citation>
    <scope>NUCLEOTIDE SEQUENCE [LARGE SCALE GENOMIC DNA]</scope>
    <source>
        <strain evidence="13">DSM 684</strain>
    </source>
</reference>
<dbReference type="CDD" id="cd00082">
    <property type="entry name" value="HisKA"/>
    <property type="match status" value="1"/>
</dbReference>
<keyword evidence="5" id="KW-0808">Transferase</keyword>
<dbReference type="InterPro" id="IPR036890">
    <property type="entry name" value="HATPase_C_sf"/>
</dbReference>
<dbReference type="GO" id="GO:0016020">
    <property type="term" value="C:membrane"/>
    <property type="evidence" value="ECO:0007669"/>
    <property type="project" value="UniProtKB-SubCell"/>
</dbReference>
<evidence type="ECO:0000259" key="11">
    <source>
        <dbReference type="PROSITE" id="PS50112"/>
    </source>
</evidence>
<dbReference type="InterPro" id="IPR007892">
    <property type="entry name" value="CHASE4"/>
</dbReference>
<dbReference type="InterPro" id="IPR004358">
    <property type="entry name" value="Sig_transdc_His_kin-like_C"/>
</dbReference>
<evidence type="ECO:0000259" key="10">
    <source>
        <dbReference type="PROSITE" id="PS50109"/>
    </source>
</evidence>
<dbReference type="SUPFAM" id="SSF55785">
    <property type="entry name" value="PYP-like sensor domain (PAS domain)"/>
    <property type="match status" value="1"/>
</dbReference>
<dbReference type="Pfam" id="PF00989">
    <property type="entry name" value="PAS"/>
    <property type="match status" value="1"/>
</dbReference>
<dbReference type="PRINTS" id="PR00344">
    <property type="entry name" value="BCTRLSENSOR"/>
</dbReference>
<protein>
    <recommendedName>
        <fullName evidence="3">histidine kinase</fullName>
        <ecNumber evidence="3">2.7.13.3</ecNumber>
    </recommendedName>
</protein>
<dbReference type="EC" id="2.7.13.3" evidence="3"/>
<evidence type="ECO:0000256" key="9">
    <source>
        <dbReference type="ARBA" id="ARBA00023012"/>
    </source>
</evidence>
<dbReference type="GO" id="GO:0005524">
    <property type="term" value="F:ATP binding"/>
    <property type="evidence" value="ECO:0007669"/>
    <property type="project" value="UniProtKB-KW"/>
</dbReference>
<dbReference type="SMART" id="SM00304">
    <property type="entry name" value="HAMP"/>
    <property type="match status" value="1"/>
</dbReference>
<keyword evidence="4" id="KW-0597">Phosphoprotein</keyword>
<proteinExistence type="predicted"/>
<dbReference type="Pfam" id="PF05228">
    <property type="entry name" value="CHASE4"/>
    <property type="match status" value="1"/>
</dbReference>
<dbReference type="InterPro" id="IPR035965">
    <property type="entry name" value="PAS-like_dom_sf"/>
</dbReference>
<dbReference type="GO" id="GO:0000155">
    <property type="term" value="F:phosphorelay sensor kinase activity"/>
    <property type="evidence" value="ECO:0007669"/>
    <property type="project" value="InterPro"/>
</dbReference>
<feature type="domain" description="PAS" evidence="11">
    <location>
        <begin position="354"/>
        <end position="424"/>
    </location>
</feature>
<evidence type="ECO:0000256" key="2">
    <source>
        <dbReference type="ARBA" id="ARBA00004370"/>
    </source>
</evidence>
<dbReference type="SUPFAM" id="SSF158472">
    <property type="entry name" value="HAMP domain-like"/>
    <property type="match status" value="1"/>
</dbReference>
<dbReference type="PROSITE" id="PS50112">
    <property type="entry name" value="PAS"/>
    <property type="match status" value="1"/>
</dbReference>
<dbReference type="PANTHER" id="PTHR43065:SF10">
    <property type="entry name" value="PEROXIDE STRESS-ACTIVATED HISTIDINE KINASE MAK3"/>
    <property type="match status" value="1"/>
</dbReference>
<dbReference type="NCBIfam" id="TIGR00229">
    <property type="entry name" value="sensory_box"/>
    <property type="match status" value="1"/>
</dbReference>
<dbReference type="SMART" id="SM00387">
    <property type="entry name" value="HATPase_c"/>
    <property type="match status" value="1"/>
</dbReference>
<gene>
    <name evidence="13" type="ORF">Dace_1874</name>
</gene>
<dbReference type="Gene3D" id="6.10.340.10">
    <property type="match status" value="1"/>
</dbReference>
<comment type="subcellular location">
    <subcellularLocation>
        <location evidence="2">Membrane</location>
    </subcellularLocation>
</comment>
<dbReference type="SMART" id="SM00388">
    <property type="entry name" value="HisKA"/>
    <property type="match status" value="1"/>
</dbReference>
<feature type="domain" description="Histidine kinase" evidence="10">
    <location>
        <begin position="494"/>
        <end position="700"/>
    </location>
</feature>
<evidence type="ECO:0000256" key="5">
    <source>
        <dbReference type="ARBA" id="ARBA00022679"/>
    </source>
</evidence>
<evidence type="ECO:0000256" key="7">
    <source>
        <dbReference type="ARBA" id="ARBA00022777"/>
    </source>
</evidence>
<evidence type="ECO:0000313" key="14">
    <source>
        <dbReference type="Proteomes" id="UP000005695"/>
    </source>
</evidence>
<dbReference type="EMBL" id="AAEW02000005">
    <property type="protein sequence ID" value="EAT16410.1"/>
    <property type="molecule type" value="Genomic_DNA"/>
</dbReference>
<dbReference type="InterPro" id="IPR000014">
    <property type="entry name" value="PAS"/>
</dbReference>
<dbReference type="SUPFAM" id="SSF55874">
    <property type="entry name" value="ATPase domain of HSP90 chaperone/DNA topoisomerase II/histidine kinase"/>
    <property type="match status" value="1"/>
</dbReference>
<evidence type="ECO:0000256" key="4">
    <source>
        <dbReference type="ARBA" id="ARBA00022553"/>
    </source>
</evidence>
<evidence type="ECO:0000256" key="8">
    <source>
        <dbReference type="ARBA" id="ARBA00022840"/>
    </source>
</evidence>
<keyword evidence="14" id="KW-1185">Reference proteome</keyword>
<dbReference type="InterPro" id="IPR005467">
    <property type="entry name" value="His_kinase_dom"/>
</dbReference>
<comment type="catalytic activity">
    <reaction evidence="1">
        <text>ATP + protein L-histidine = ADP + protein N-phospho-L-histidine.</text>
        <dbReference type="EC" id="2.7.13.3"/>
    </reaction>
</comment>
<dbReference type="PROSITE" id="PS50109">
    <property type="entry name" value="HIS_KIN"/>
    <property type="match status" value="1"/>
</dbReference>
<dbReference type="CDD" id="cd06225">
    <property type="entry name" value="HAMP"/>
    <property type="match status" value="1"/>
</dbReference>
<dbReference type="Proteomes" id="UP000005695">
    <property type="component" value="Unassembled WGS sequence"/>
</dbReference>
<dbReference type="Pfam" id="PF00672">
    <property type="entry name" value="HAMP"/>
    <property type="match status" value="1"/>
</dbReference>
<evidence type="ECO:0000256" key="3">
    <source>
        <dbReference type="ARBA" id="ARBA00012438"/>
    </source>
</evidence>
<dbReference type="OrthoDB" id="9773941at2"/>
<dbReference type="InterPro" id="IPR036097">
    <property type="entry name" value="HisK_dim/P_sf"/>
</dbReference>
<keyword evidence="7 13" id="KW-0418">Kinase</keyword>
<accession>Q1K1H8</accession>
<dbReference type="Pfam" id="PF02518">
    <property type="entry name" value="HATPase_c"/>
    <property type="match status" value="1"/>
</dbReference>
<name>Q1K1H8_DESA6</name>
<feature type="domain" description="HAMP" evidence="12">
    <location>
        <begin position="288"/>
        <end position="342"/>
    </location>
</feature>
<dbReference type="SUPFAM" id="SSF47384">
    <property type="entry name" value="Homodimeric domain of signal transducing histidine kinase"/>
    <property type="match status" value="1"/>
</dbReference>
<evidence type="ECO:0000259" key="12">
    <source>
        <dbReference type="PROSITE" id="PS50885"/>
    </source>
</evidence>
<dbReference type="InterPro" id="IPR003660">
    <property type="entry name" value="HAMP_dom"/>
</dbReference>
<dbReference type="InterPro" id="IPR003661">
    <property type="entry name" value="HisK_dim/P_dom"/>
</dbReference>
<comment type="caution">
    <text evidence="13">The sequence shown here is derived from an EMBL/GenBank/DDBJ whole genome shotgun (WGS) entry which is preliminary data.</text>
</comment>
<sequence length="709" mass="79967">MSLRFKILLMLFATLSIYGLMDYTVHRLFVLPTFLNQEHTRIEEHIDHSMQILSFELLGLDRLCRDWASWDDSYTFMQKHGQDKDYIKSNLVPATFEYNSLDLICFLDNDNHIVWKGTSDKYIGSNQEDFLQPFSPLLKVSDNNSGFIMTDKGPMILASRPISDSDEAAPYIGFLVMGRLLVDSPIMALNRHLHGSVEFIQPKTNNLISDKNLEFLTLREDPVILPLGNTLHTFKMVRDINHLPAFIVHMQTDRTNVVHGLETISYDAFSNVFSGFITIGIFVLFLRRNVIKPISKLTRHVNSINTAEDLLTVPLKTPSDDEIGVLWQGFNQMVHRLQRDRLRRLAAEEALRSNEKRIHAILDTAPDGIITVDQNGTIESLNLAAAKMFGYDSEELVGKSISKLAQDEHSGRLLQTIKKYPETSHYKCFDSGCEMAGRKIEGEFIPVHMRASSVQIGSDTLFVWIVRDISELKAMHDEIAHSKRLAAIGEMGASIAHEIRNPLAGIGGAAQMLLKSVKDNPRQVAILNEIIILVFRIENTVNQMLDYARAWTPNQALITPMQLLKEVATEAETMENFKQISFKFSGDDSIAIPLDEDLIRQVLWNLFKNSAEAMPDGGELSCHVQATQNELIVSIQDHGMGMDDETIKKLFTPFFTTKIYGTGLGLPICQRIIEAHKGSIAIHSALGEGTTISLRFPFNAQPRQIEDVQ</sequence>
<dbReference type="Pfam" id="PF00512">
    <property type="entry name" value="HisKA"/>
    <property type="match status" value="1"/>
</dbReference>
<dbReference type="AlphaFoldDB" id="Q1K1H8"/>
<dbReference type="Gene3D" id="1.10.287.130">
    <property type="match status" value="1"/>
</dbReference>
<evidence type="ECO:0000256" key="1">
    <source>
        <dbReference type="ARBA" id="ARBA00000085"/>
    </source>
</evidence>